<dbReference type="PROSITE" id="PS00108">
    <property type="entry name" value="PROTEIN_KINASE_ST"/>
    <property type="match status" value="1"/>
</dbReference>
<keyword evidence="11" id="KW-0808">Transferase</keyword>
<keyword evidence="9" id="KW-0597">Phosphoprotein</keyword>
<keyword evidence="14" id="KW-0677">Repeat</keyword>
<dbReference type="SMART" id="SM00220">
    <property type="entry name" value="S_TKc"/>
    <property type="match status" value="1"/>
</dbReference>
<reference evidence="31" key="3">
    <citation type="submission" date="2015-04" db="UniProtKB">
        <authorList>
            <consortium name="EnsemblPlants"/>
        </authorList>
    </citation>
    <scope>IDENTIFICATION</scope>
</reference>
<dbReference type="eggNOG" id="ENOG502QPYS">
    <property type="taxonomic scope" value="Eukaryota"/>
</dbReference>
<reference evidence="31 32" key="1">
    <citation type="submission" date="2012-08" db="EMBL/GenBank/DDBJ databases">
        <title>Oryza genome evolution.</title>
        <authorList>
            <person name="Wing R.A."/>
        </authorList>
    </citation>
    <scope>NUCLEOTIDE SEQUENCE</scope>
</reference>
<evidence type="ECO:0000256" key="24">
    <source>
        <dbReference type="ARBA" id="ARBA00048679"/>
    </source>
</evidence>
<proteinExistence type="inferred from homology"/>
<dbReference type="EC" id="2.7.11.1" evidence="6"/>
<keyword evidence="13" id="KW-0732">Signal</keyword>
<evidence type="ECO:0000256" key="21">
    <source>
        <dbReference type="ARBA" id="ARBA00023170"/>
    </source>
</evidence>
<dbReference type="FunFam" id="1.10.510.10:FF:000358">
    <property type="entry name" value="Putative leucine-rich repeat receptor-like serine/threonine-protein kinase"/>
    <property type="match status" value="1"/>
</dbReference>
<dbReference type="Pfam" id="PF13855">
    <property type="entry name" value="LRR_8"/>
    <property type="match status" value="2"/>
</dbReference>
<dbReference type="HOGENOM" id="CLU_000288_22_0_1"/>
<keyword evidence="17" id="KW-0256">Endoplasmic reticulum</keyword>
<sequence>MPPRELLQRVVPNASVVRLLMSVFLLILLLCSSAPICTTAADDRQALLAFKTELARGGDAPALASWVSSSRNDNNGSSSSSPSPPDFCAWRGVSCSRRRPFRVVGLDLRSQGLTGGIPPAVANLTFLEILDLSDNRLGGRIPPELGRLARLRELNLSVNSLDGEIPDALWSSCSRLQSIALWNNSLSGEIPSGSIRRCSRLSLIHFSSNKLQGSIPPELGELPALQQLILSGNKLVGGIPATLGSIPNSSLTYVNLGLNYLTGGIPTSLAASPNLQSLELPFNSLSGEIPASLFNSSSLVVIDLGRNNFTGSIPHVDVVGGSSRPLQLLTLSENSLSGSIPASLGNFSSLYGIYLNQNNLVGSIPDSLGMLPLESFEVSVNNLSGQVPLSLYNSSVLSYLNLGYNSLTGMIPSDIGFTLPSIGWLILSSNRLEGVIPASLANASGLQELDLSINSFSGFIPSLGSLPTLLTFDVGQNRFEGQQKDWGFISSLSNCSQLSKLLIDGNKFDGSLPKSIWNLSTSLTWLWVGKNRFSGNLPAEIGKFKNLTVFYADNNQLTGSIPHTIGDLQNMGSLSFSNNRLSGHIPDSLGNLQKLVELYLGMNQLEGSIPPSLQGCKSLLMLNLSSNNLDGSIPAELFTISSLSQGLDLSRNRLSGSIPSQIGTLINLGLLDLSSNHLTDQVPSSLGQCVQLQILKLDGNFLEGSIPESFNNLKGIHTLDLSQNNFSGKIPSLFESFHLLQYLNLSFNDFSGPIPAGSPFDNSSVVFLQGNKGLCTLIENSGFVRCSSATTNTRKQKTSHVLKTVLPIAVVSIILLLCLIATIFIKKARKAQTSFEIRNKKLEKVSYTDIIKATDQFSSNNLVGSGRFGKVYKGTFHFSIDPLAIKVFNLEQHGASKSFLHECEALRNIRHRNLVKVITICSSFDHTGKEFKALLFQYMSNGSLEKWIQSTIFDRERALSLGQRINIAADVAFALDYLHNQCVPPLVHCDLKPSNIVLDGDMNAYVADFGLAKFLGTENNLSESGSNSTAFHGPNGSVGYIAPEYGIINKNTTEGDVYSYGIILLQMLTGKTPIDEEFKEGFTLHNFVTEAFPVRIEEILDPILLQEIEGAHYTWEVSCQANPWMQSCIIPLVKVALLCSVEMPKHRMKMEDVCYHVSEIKDEYLRLLHSGDVQRQSHQQLFENNV</sequence>
<evidence type="ECO:0000256" key="18">
    <source>
        <dbReference type="ARBA" id="ARBA00022840"/>
    </source>
</evidence>
<evidence type="ECO:0000256" key="27">
    <source>
        <dbReference type="ARBA" id="ARBA00072040"/>
    </source>
</evidence>
<dbReference type="SMART" id="SM00369">
    <property type="entry name" value="LRR_TYP"/>
    <property type="match status" value="7"/>
</dbReference>
<comment type="catalytic activity">
    <reaction evidence="23">
        <text>L-threonyl-[protein] + ATP = O-phospho-L-threonyl-[protein] + ADP + H(+)</text>
        <dbReference type="Rhea" id="RHEA:46608"/>
        <dbReference type="Rhea" id="RHEA-COMP:11060"/>
        <dbReference type="Rhea" id="RHEA-COMP:11605"/>
        <dbReference type="ChEBI" id="CHEBI:15378"/>
        <dbReference type="ChEBI" id="CHEBI:30013"/>
        <dbReference type="ChEBI" id="CHEBI:30616"/>
        <dbReference type="ChEBI" id="CHEBI:61977"/>
        <dbReference type="ChEBI" id="CHEBI:456216"/>
        <dbReference type="EC" id="2.7.11.1"/>
    </reaction>
</comment>
<evidence type="ECO:0000256" key="12">
    <source>
        <dbReference type="ARBA" id="ARBA00022692"/>
    </source>
</evidence>
<dbReference type="Gene3D" id="3.30.200.20">
    <property type="entry name" value="Phosphorylase Kinase, domain 1"/>
    <property type="match status" value="1"/>
</dbReference>
<dbReference type="InterPro" id="IPR003591">
    <property type="entry name" value="Leu-rich_rpt_typical-subtyp"/>
</dbReference>
<evidence type="ECO:0000256" key="6">
    <source>
        <dbReference type="ARBA" id="ARBA00012513"/>
    </source>
</evidence>
<dbReference type="EnsemblPlants" id="LPERR11G09180.1">
    <property type="protein sequence ID" value="LPERR11G09180.1"/>
    <property type="gene ID" value="LPERR11G09180"/>
</dbReference>
<reference evidence="32" key="2">
    <citation type="submission" date="2013-12" db="EMBL/GenBank/DDBJ databases">
        <authorList>
            <person name="Yu Y."/>
            <person name="Lee S."/>
            <person name="de Baynast K."/>
            <person name="Wissotski M."/>
            <person name="Liu L."/>
            <person name="Talag J."/>
            <person name="Goicoechea J."/>
            <person name="Angelova A."/>
            <person name="Jetty R."/>
            <person name="Kudrna D."/>
            <person name="Golser W."/>
            <person name="Rivera L."/>
            <person name="Zhang J."/>
            <person name="Wing R."/>
        </authorList>
    </citation>
    <scope>NUCLEOTIDE SEQUENCE</scope>
</reference>
<dbReference type="InterPro" id="IPR032675">
    <property type="entry name" value="LRR_dom_sf"/>
</dbReference>
<dbReference type="Gene3D" id="3.80.10.10">
    <property type="entry name" value="Ribonuclease Inhibitor"/>
    <property type="match status" value="4"/>
</dbReference>
<evidence type="ECO:0000256" key="16">
    <source>
        <dbReference type="ARBA" id="ARBA00022777"/>
    </source>
</evidence>
<dbReference type="GO" id="GO:0004674">
    <property type="term" value="F:protein serine/threonine kinase activity"/>
    <property type="evidence" value="ECO:0007669"/>
    <property type="project" value="UniProtKB-KW"/>
</dbReference>
<dbReference type="InterPro" id="IPR051809">
    <property type="entry name" value="Plant_receptor-like_S/T_kinase"/>
</dbReference>
<dbReference type="Pfam" id="PF00560">
    <property type="entry name" value="LRR_1"/>
    <property type="match status" value="10"/>
</dbReference>
<evidence type="ECO:0000313" key="32">
    <source>
        <dbReference type="Proteomes" id="UP000032180"/>
    </source>
</evidence>
<feature type="transmembrane region" description="Helical" evidence="29">
    <location>
        <begin position="805"/>
        <end position="825"/>
    </location>
</feature>
<dbReference type="GO" id="GO:0005886">
    <property type="term" value="C:plasma membrane"/>
    <property type="evidence" value="ECO:0007669"/>
    <property type="project" value="UniProtKB-SubCell"/>
</dbReference>
<dbReference type="AlphaFoldDB" id="A0A0D9XRH5"/>
<keyword evidence="16" id="KW-0418">Kinase</keyword>
<keyword evidence="10" id="KW-0433">Leucine-rich repeat</keyword>
<dbReference type="STRING" id="77586.A0A0D9XRH5"/>
<dbReference type="InterPro" id="IPR001611">
    <property type="entry name" value="Leu-rich_rpt"/>
</dbReference>
<dbReference type="InterPro" id="IPR013210">
    <property type="entry name" value="LRR_N_plant-typ"/>
</dbReference>
<evidence type="ECO:0000256" key="8">
    <source>
        <dbReference type="ARBA" id="ARBA00022527"/>
    </source>
</evidence>
<evidence type="ECO:0000256" key="28">
    <source>
        <dbReference type="PROSITE-ProRule" id="PRU10141"/>
    </source>
</evidence>
<evidence type="ECO:0000313" key="31">
    <source>
        <dbReference type="EnsemblPlants" id="LPERR11G09180.1"/>
    </source>
</evidence>
<keyword evidence="12 29" id="KW-0812">Transmembrane</keyword>
<evidence type="ECO:0000256" key="5">
    <source>
        <dbReference type="ARBA" id="ARBA00008684"/>
    </source>
</evidence>
<dbReference type="GO" id="GO:0005789">
    <property type="term" value="C:endoplasmic reticulum membrane"/>
    <property type="evidence" value="ECO:0007669"/>
    <property type="project" value="UniProtKB-SubCell"/>
</dbReference>
<evidence type="ECO:0000256" key="3">
    <source>
        <dbReference type="ARBA" id="ARBA00004389"/>
    </source>
</evidence>
<comment type="function">
    <text evidence="26">The processed protein kinase Xa21 chain released by protein cleavage after X.oryzae pv. oryzae protein Ax21 detection translocates into the nucleus where it can bind and regulate WRKY62, a transcription factor. Confers resistance to the bacterial pathogen X.oryzae pv. oryzae (Xoo).</text>
</comment>
<dbReference type="Proteomes" id="UP000032180">
    <property type="component" value="Chromosome 11"/>
</dbReference>
<name>A0A0D9XRH5_9ORYZ</name>
<feature type="binding site" evidence="28">
    <location>
        <position position="886"/>
    </location>
    <ligand>
        <name>ATP</name>
        <dbReference type="ChEBI" id="CHEBI:30616"/>
    </ligand>
</feature>
<evidence type="ECO:0000256" key="19">
    <source>
        <dbReference type="ARBA" id="ARBA00022989"/>
    </source>
</evidence>
<evidence type="ECO:0000256" key="15">
    <source>
        <dbReference type="ARBA" id="ARBA00022741"/>
    </source>
</evidence>
<evidence type="ECO:0000259" key="30">
    <source>
        <dbReference type="PROSITE" id="PS50011"/>
    </source>
</evidence>
<evidence type="ECO:0000256" key="17">
    <source>
        <dbReference type="ARBA" id="ARBA00022824"/>
    </source>
</evidence>
<keyword evidence="8" id="KW-0723">Serine/threonine-protein kinase</keyword>
<evidence type="ECO:0000256" key="2">
    <source>
        <dbReference type="ARBA" id="ARBA00004162"/>
    </source>
</evidence>
<keyword evidence="20 29" id="KW-0472">Membrane</keyword>
<dbReference type="PROSITE" id="PS00107">
    <property type="entry name" value="PROTEIN_KINASE_ATP"/>
    <property type="match status" value="1"/>
</dbReference>
<feature type="domain" description="Protein kinase" evidence="30">
    <location>
        <begin position="857"/>
        <end position="1186"/>
    </location>
</feature>
<dbReference type="FunFam" id="3.80.10.10:FF:000288">
    <property type="entry name" value="LRR receptor-like serine/threonine-protein kinase EFR"/>
    <property type="match status" value="1"/>
</dbReference>
<dbReference type="FunFam" id="3.80.10.10:FF:000095">
    <property type="entry name" value="LRR receptor-like serine/threonine-protein kinase GSO1"/>
    <property type="match status" value="1"/>
</dbReference>
<evidence type="ECO:0000256" key="4">
    <source>
        <dbReference type="ARBA" id="ARBA00004479"/>
    </source>
</evidence>
<comment type="subcellular location">
    <subcellularLocation>
        <location evidence="2">Cell membrane</location>
        <topology evidence="2">Single-pass membrane protein</topology>
    </subcellularLocation>
    <subcellularLocation>
        <location evidence="3">Endoplasmic reticulum membrane</location>
        <topology evidence="3">Single-pass membrane protein</topology>
    </subcellularLocation>
    <subcellularLocation>
        <location evidence="4">Membrane</location>
        <topology evidence="4">Single-pass type I membrane protein</topology>
    </subcellularLocation>
</comment>
<comment type="cofactor">
    <cofactor evidence="1">
        <name>Mn(2+)</name>
        <dbReference type="ChEBI" id="CHEBI:29035"/>
    </cofactor>
</comment>
<evidence type="ECO:0000256" key="7">
    <source>
        <dbReference type="ARBA" id="ARBA00022475"/>
    </source>
</evidence>
<keyword evidence="18 28" id="KW-0067">ATP-binding</keyword>
<evidence type="ECO:0000256" key="1">
    <source>
        <dbReference type="ARBA" id="ARBA00001936"/>
    </source>
</evidence>
<keyword evidence="22" id="KW-0325">Glycoprotein</keyword>
<dbReference type="FunFam" id="3.80.10.10:FF:000383">
    <property type="entry name" value="Leucine-rich repeat receptor protein kinase EMS1"/>
    <property type="match status" value="1"/>
</dbReference>
<keyword evidence="15 28" id="KW-0547">Nucleotide-binding</keyword>
<dbReference type="InterPro" id="IPR008271">
    <property type="entry name" value="Ser/Thr_kinase_AS"/>
</dbReference>
<comment type="catalytic activity">
    <reaction evidence="24">
        <text>L-seryl-[protein] + ATP = O-phospho-L-seryl-[protein] + ADP + H(+)</text>
        <dbReference type="Rhea" id="RHEA:17989"/>
        <dbReference type="Rhea" id="RHEA-COMP:9863"/>
        <dbReference type="Rhea" id="RHEA-COMP:11604"/>
        <dbReference type="ChEBI" id="CHEBI:15378"/>
        <dbReference type="ChEBI" id="CHEBI:29999"/>
        <dbReference type="ChEBI" id="CHEBI:30616"/>
        <dbReference type="ChEBI" id="CHEBI:83421"/>
        <dbReference type="ChEBI" id="CHEBI:456216"/>
        <dbReference type="EC" id="2.7.11.1"/>
    </reaction>
</comment>
<dbReference type="SUPFAM" id="SSF52058">
    <property type="entry name" value="L domain-like"/>
    <property type="match status" value="3"/>
</dbReference>
<dbReference type="Pfam" id="PF00069">
    <property type="entry name" value="Pkinase"/>
    <property type="match status" value="1"/>
</dbReference>
<dbReference type="Pfam" id="PF08263">
    <property type="entry name" value="LRRNT_2"/>
    <property type="match status" value="1"/>
</dbReference>
<accession>A0A0D9XRH5</accession>
<comment type="similarity">
    <text evidence="5">Belongs to the protein kinase superfamily. Ser/Thr protein kinase family.</text>
</comment>
<keyword evidence="19 29" id="KW-1133">Transmembrane helix</keyword>
<dbReference type="SUPFAM" id="SSF56112">
    <property type="entry name" value="Protein kinase-like (PK-like)"/>
    <property type="match status" value="1"/>
</dbReference>
<organism evidence="31 32">
    <name type="scientific">Leersia perrieri</name>
    <dbReference type="NCBI Taxonomy" id="77586"/>
    <lineage>
        <taxon>Eukaryota</taxon>
        <taxon>Viridiplantae</taxon>
        <taxon>Streptophyta</taxon>
        <taxon>Embryophyta</taxon>
        <taxon>Tracheophyta</taxon>
        <taxon>Spermatophyta</taxon>
        <taxon>Magnoliopsida</taxon>
        <taxon>Liliopsida</taxon>
        <taxon>Poales</taxon>
        <taxon>Poaceae</taxon>
        <taxon>BOP clade</taxon>
        <taxon>Oryzoideae</taxon>
        <taxon>Oryzeae</taxon>
        <taxon>Oryzinae</taxon>
        <taxon>Leersia</taxon>
    </lineage>
</organism>
<dbReference type="Gene3D" id="1.10.510.10">
    <property type="entry name" value="Transferase(Phosphotransferase) domain 1"/>
    <property type="match status" value="1"/>
</dbReference>
<evidence type="ECO:0000256" key="13">
    <source>
        <dbReference type="ARBA" id="ARBA00022729"/>
    </source>
</evidence>
<evidence type="ECO:0000256" key="10">
    <source>
        <dbReference type="ARBA" id="ARBA00022614"/>
    </source>
</evidence>
<dbReference type="Gramene" id="LPERR11G09180.1">
    <property type="protein sequence ID" value="LPERR11G09180.1"/>
    <property type="gene ID" value="LPERR11G09180"/>
</dbReference>
<comment type="function">
    <text evidence="25">Receptor kinase that detects X.oryzae pv. oryzae protein Ax21 to promote innate immunity. Following X.oryzae pv. oryzae protein Ax21 detection, undergoes cleavage, releasing the processed protein kinase Xa21 chain.</text>
</comment>
<evidence type="ECO:0000256" key="14">
    <source>
        <dbReference type="ARBA" id="ARBA00022737"/>
    </source>
</evidence>
<evidence type="ECO:0000256" key="25">
    <source>
        <dbReference type="ARBA" id="ARBA00054320"/>
    </source>
</evidence>
<protein>
    <recommendedName>
        <fullName evidence="27">Receptor kinase-like protein Xa21</fullName>
        <ecNumber evidence="6">2.7.11.1</ecNumber>
    </recommendedName>
</protein>
<keyword evidence="7" id="KW-1003">Cell membrane</keyword>
<dbReference type="InterPro" id="IPR011009">
    <property type="entry name" value="Kinase-like_dom_sf"/>
</dbReference>
<dbReference type="PROSITE" id="PS50011">
    <property type="entry name" value="PROTEIN_KINASE_DOM"/>
    <property type="match status" value="1"/>
</dbReference>
<evidence type="ECO:0000256" key="23">
    <source>
        <dbReference type="ARBA" id="ARBA00047899"/>
    </source>
</evidence>
<evidence type="ECO:0000256" key="26">
    <source>
        <dbReference type="ARBA" id="ARBA00056628"/>
    </source>
</evidence>
<dbReference type="InterPro" id="IPR000719">
    <property type="entry name" value="Prot_kinase_dom"/>
</dbReference>
<evidence type="ECO:0000256" key="29">
    <source>
        <dbReference type="SAM" id="Phobius"/>
    </source>
</evidence>
<evidence type="ECO:0000256" key="22">
    <source>
        <dbReference type="ARBA" id="ARBA00023180"/>
    </source>
</evidence>
<keyword evidence="21" id="KW-0675">Receptor</keyword>
<dbReference type="PANTHER" id="PTHR27008:SF499">
    <property type="entry name" value="OS06G0581500 PROTEIN"/>
    <property type="match status" value="1"/>
</dbReference>
<dbReference type="GO" id="GO:0005524">
    <property type="term" value="F:ATP binding"/>
    <property type="evidence" value="ECO:0007669"/>
    <property type="project" value="UniProtKB-UniRule"/>
</dbReference>
<evidence type="ECO:0000256" key="11">
    <source>
        <dbReference type="ARBA" id="ARBA00022679"/>
    </source>
</evidence>
<evidence type="ECO:0000256" key="9">
    <source>
        <dbReference type="ARBA" id="ARBA00022553"/>
    </source>
</evidence>
<dbReference type="FunFam" id="3.30.200.20:FF:000432">
    <property type="entry name" value="LRR receptor-like serine/threonine-protein kinase EFR"/>
    <property type="match status" value="1"/>
</dbReference>
<keyword evidence="32" id="KW-1185">Reference proteome</keyword>
<dbReference type="PANTHER" id="PTHR27008">
    <property type="entry name" value="OS04G0122200 PROTEIN"/>
    <property type="match status" value="1"/>
</dbReference>
<evidence type="ECO:0000256" key="20">
    <source>
        <dbReference type="ARBA" id="ARBA00023136"/>
    </source>
</evidence>
<dbReference type="InterPro" id="IPR017441">
    <property type="entry name" value="Protein_kinase_ATP_BS"/>
</dbReference>